<dbReference type="InterPro" id="IPR009045">
    <property type="entry name" value="Zn_M74/Hedgehog-like"/>
</dbReference>
<feature type="domain" description="Peptidase M15C" evidence="1">
    <location>
        <begin position="166"/>
        <end position="248"/>
    </location>
</feature>
<sequence length="251" mass="28755">MLRAGLVVSVVIFMSLFGNNGFQVINKSQNTVESIMTDCSSMPAGTKLTVDELAKLNIDDLFYSEEISDAVMERMQGKSYQDNCTVPKEDLRYIRVLYKSPDGDSCVGELVSNRAIAQDLIEIFKELYKADYPIGKMYLIDDYNADDKLSMEDNNTSCFNFRVVSGSKNLSKHAMGRAIDINPLYNPYIRTVNGQKICEPDNATDYADRNKEFEYKIDKEDLCYKLFMEHGFEWGGNWKSSKDYQHFQKTQ</sequence>
<proteinExistence type="predicted"/>
<evidence type="ECO:0000313" key="2">
    <source>
        <dbReference type="EMBL" id="XBS52428.1"/>
    </source>
</evidence>
<dbReference type="Gene3D" id="3.30.1380.10">
    <property type="match status" value="1"/>
</dbReference>
<evidence type="ECO:0000259" key="1">
    <source>
        <dbReference type="Pfam" id="PF13539"/>
    </source>
</evidence>
<accession>A0AAU7PJK8</accession>
<gene>
    <name evidence="2" type="ORF">ABFV83_11305</name>
</gene>
<dbReference type="InterPro" id="IPR039561">
    <property type="entry name" value="Peptidase_M15C"/>
</dbReference>
<dbReference type="GO" id="GO:0008233">
    <property type="term" value="F:peptidase activity"/>
    <property type="evidence" value="ECO:0007669"/>
    <property type="project" value="InterPro"/>
</dbReference>
<dbReference type="EMBL" id="CP157940">
    <property type="protein sequence ID" value="XBS52428.1"/>
    <property type="molecule type" value="Genomic_DNA"/>
</dbReference>
<organism evidence="2">
    <name type="scientific">Lacrimispora sp. BS-2</name>
    <dbReference type="NCBI Taxonomy" id="3151850"/>
    <lineage>
        <taxon>Bacteria</taxon>
        <taxon>Bacillati</taxon>
        <taxon>Bacillota</taxon>
        <taxon>Clostridia</taxon>
        <taxon>Lachnospirales</taxon>
        <taxon>Lachnospiraceae</taxon>
        <taxon>Lacrimispora</taxon>
    </lineage>
</organism>
<dbReference type="SUPFAM" id="SSF55166">
    <property type="entry name" value="Hedgehog/DD-peptidase"/>
    <property type="match status" value="1"/>
</dbReference>
<dbReference type="Pfam" id="PF13539">
    <property type="entry name" value="Peptidase_M15_4"/>
    <property type="match status" value="1"/>
</dbReference>
<dbReference type="AlphaFoldDB" id="A0AAU7PJK8"/>
<dbReference type="RefSeq" id="WP_349943919.1">
    <property type="nucleotide sequence ID" value="NZ_CP157940.1"/>
</dbReference>
<name>A0AAU7PJK8_9FIRM</name>
<reference evidence="2" key="1">
    <citation type="submission" date="2024-06" db="EMBL/GenBank/DDBJ databases">
        <title>Lacrimispora cavernae sp. nov., a novel anaerobe isolated from bat guano pile inside a cave.</title>
        <authorList>
            <person name="Miller S.L."/>
            <person name="Lu N."/>
            <person name="King J."/>
            <person name="Sankaranarayanan K."/>
            <person name="Lawson P.A."/>
        </authorList>
    </citation>
    <scope>NUCLEOTIDE SEQUENCE</scope>
    <source>
        <strain evidence="2">BS-2</strain>
    </source>
</reference>
<protein>
    <submittedName>
        <fullName evidence="2">M15 family metallopeptidase</fullName>
    </submittedName>
</protein>